<comment type="caution">
    <text evidence="2">The sequence shown here is derived from an EMBL/GenBank/DDBJ whole genome shotgun (WGS) entry which is preliminary data.</text>
</comment>
<dbReference type="Proteomes" id="UP001220022">
    <property type="component" value="Unassembled WGS sequence"/>
</dbReference>
<dbReference type="Gene3D" id="3.30.9.10">
    <property type="entry name" value="D-Amino Acid Oxidase, subunit A, domain 2"/>
    <property type="match status" value="1"/>
</dbReference>
<dbReference type="PRINTS" id="PR00420">
    <property type="entry name" value="RNGMNOXGNASE"/>
</dbReference>
<dbReference type="EMBL" id="JARHTQ010000022">
    <property type="protein sequence ID" value="MDF2259356.1"/>
    <property type="molecule type" value="Genomic_DNA"/>
</dbReference>
<dbReference type="SUPFAM" id="SSF51905">
    <property type="entry name" value="FAD/NAD(P)-binding domain"/>
    <property type="match status" value="1"/>
</dbReference>
<dbReference type="Pfam" id="PF01494">
    <property type="entry name" value="FAD_binding_3"/>
    <property type="match status" value="1"/>
</dbReference>
<dbReference type="InterPro" id="IPR051704">
    <property type="entry name" value="FAD_aromatic-hydroxylase"/>
</dbReference>
<evidence type="ECO:0000313" key="2">
    <source>
        <dbReference type="EMBL" id="MDF2259356.1"/>
    </source>
</evidence>
<dbReference type="InterPro" id="IPR036188">
    <property type="entry name" value="FAD/NAD-bd_sf"/>
</dbReference>
<dbReference type="PANTHER" id="PTHR46865">
    <property type="entry name" value="OXIDOREDUCTASE-RELATED"/>
    <property type="match status" value="1"/>
</dbReference>
<dbReference type="InterPro" id="IPR002938">
    <property type="entry name" value="FAD-bd"/>
</dbReference>
<organism evidence="2 3">
    <name type="scientific">Streptantibioticus ferralitis</name>
    <dbReference type="NCBI Taxonomy" id="236510"/>
    <lineage>
        <taxon>Bacteria</taxon>
        <taxon>Bacillati</taxon>
        <taxon>Actinomycetota</taxon>
        <taxon>Actinomycetes</taxon>
        <taxon>Kitasatosporales</taxon>
        <taxon>Streptomycetaceae</taxon>
        <taxon>Streptantibioticus</taxon>
    </lineage>
</organism>
<dbReference type="GO" id="GO:0004497">
    <property type="term" value="F:monooxygenase activity"/>
    <property type="evidence" value="ECO:0007669"/>
    <property type="project" value="UniProtKB-KW"/>
</dbReference>
<sequence>MKTVLISGGSIAGPALAYWLGRYGFRTTLVERAPALREGGQAVDFRGTAHLTVLERMGLLDEIRRLQTHTGAVAVVDADGKQLSSLPSEIMSGEVEIARGDLSRVFYEATKDRTEYVFGDSITSLTERADRIDVTFERSAPRTFDLVVGADGVHSGVRRLAFGPESDFRRDLGVCSAVFTVPNRFGLDHRGLMYSTPGKGVYVYSKRDTAEATAALFFASQRLEYDHRNTEQHKDIVTSVFADEGWEAPWLLTAMREAPDFYFDRASQIHIDRYSNGRAVLLGDAGYAGGPGAMGTGLAVVGAYVLAGELAAAPDDHRTAFARYEERIRPYAAVCMKQAEGLDRFLVPQTRSQIWTRNLMWKALPYLPWKGVITKITTKAANAITLKDYAQDVKFGQRPVYANG</sequence>
<reference evidence="2 3" key="1">
    <citation type="submission" date="2023-03" db="EMBL/GenBank/DDBJ databases">
        <title>Draft genome sequence of type strain Streptomyces ferralitis JCM 14344.</title>
        <authorList>
            <person name="Klaysubun C."/>
            <person name="Duangmal K."/>
        </authorList>
    </citation>
    <scope>NUCLEOTIDE SEQUENCE [LARGE SCALE GENOMIC DNA]</scope>
    <source>
        <strain evidence="2 3">JCM 14344</strain>
    </source>
</reference>
<keyword evidence="2" id="KW-0503">Monooxygenase</keyword>
<gene>
    <name evidence="2" type="ORF">P2L57_27685</name>
</gene>
<keyword evidence="2" id="KW-0560">Oxidoreductase</keyword>
<protein>
    <submittedName>
        <fullName evidence="2">FAD-dependent monooxygenase</fullName>
    </submittedName>
</protein>
<dbReference type="PANTHER" id="PTHR46865:SF2">
    <property type="entry name" value="MONOOXYGENASE"/>
    <property type="match status" value="1"/>
</dbReference>
<evidence type="ECO:0000259" key="1">
    <source>
        <dbReference type="Pfam" id="PF01494"/>
    </source>
</evidence>
<feature type="domain" description="FAD-binding" evidence="1">
    <location>
        <begin position="3"/>
        <end position="334"/>
    </location>
</feature>
<dbReference type="Gene3D" id="3.50.50.60">
    <property type="entry name" value="FAD/NAD(P)-binding domain"/>
    <property type="match status" value="1"/>
</dbReference>
<evidence type="ECO:0000313" key="3">
    <source>
        <dbReference type="Proteomes" id="UP001220022"/>
    </source>
</evidence>
<dbReference type="RefSeq" id="WP_275818855.1">
    <property type="nucleotide sequence ID" value="NZ_BAAANM010000009.1"/>
</dbReference>
<keyword evidence="3" id="KW-1185">Reference proteome</keyword>
<accession>A0ABT5Z696</accession>
<name>A0ABT5Z696_9ACTN</name>
<proteinExistence type="predicted"/>